<keyword evidence="1" id="KW-1133">Transmembrane helix</keyword>
<feature type="transmembrane region" description="Helical" evidence="1">
    <location>
        <begin position="20"/>
        <end position="39"/>
    </location>
</feature>
<organism evidence="2 3">
    <name type="scientific">Chrysodeixis includens</name>
    <name type="common">Soybean looper</name>
    <name type="synonym">Pseudoplusia includens</name>
    <dbReference type="NCBI Taxonomy" id="689277"/>
    <lineage>
        <taxon>Eukaryota</taxon>
        <taxon>Metazoa</taxon>
        <taxon>Ecdysozoa</taxon>
        <taxon>Arthropoda</taxon>
        <taxon>Hexapoda</taxon>
        <taxon>Insecta</taxon>
        <taxon>Pterygota</taxon>
        <taxon>Neoptera</taxon>
        <taxon>Endopterygota</taxon>
        <taxon>Lepidoptera</taxon>
        <taxon>Glossata</taxon>
        <taxon>Ditrysia</taxon>
        <taxon>Noctuoidea</taxon>
        <taxon>Noctuidae</taxon>
        <taxon>Plusiinae</taxon>
        <taxon>Chrysodeixis</taxon>
    </lineage>
</organism>
<keyword evidence="1" id="KW-0472">Membrane</keyword>
<reference evidence="2" key="1">
    <citation type="submission" date="2021-12" db="EMBL/GenBank/DDBJ databases">
        <authorList>
            <person name="King R."/>
        </authorList>
    </citation>
    <scope>NUCLEOTIDE SEQUENCE</scope>
</reference>
<evidence type="ECO:0000313" key="3">
    <source>
        <dbReference type="Proteomes" id="UP001154114"/>
    </source>
</evidence>
<keyword evidence="1" id="KW-0812">Transmembrane</keyword>
<dbReference type="AlphaFoldDB" id="A0A9N8KWA9"/>
<proteinExistence type="predicted"/>
<gene>
    <name evidence="2" type="ORF">CINC_LOCUS800</name>
</gene>
<protein>
    <submittedName>
        <fullName evidence="2">Uncharacterized protein</fullName>
    </submittedName>
</protein>
<accession>A0A9N8KWA9</accession>
<evidence type="ECO:0000256" key="1">
    <source>
        <dbReference type="SAM" id="Phobius"/>
    </source>
</evidence>
<sequence>MTTDDRSRTREYRSHNDVTVALTLVNYLLFSVLLLYYMLKPILRVISTADGSPRGPDARQRYRSNLGLAPHTCVCVCVYSHATRAAVTRAVLAGALALVPVDSRTDMCL</sequence>
<dbReference type="Proteomes" id="UP001154114">
    <property type="component" value="Chromosome 10"/>
</dbReference>
<name>A0A9N8KWA9_CHRIL</name>
<evidence type="ECO:0000313" key="2">
    <source>
        <dbReference type="EMBL" id="CAD0199104.1"/>
    </source>
</evidence>
<keyword evidence="3" id="KW-1185">Reference proteome</keyword>
<dbReference type="EMBL" id="LR824013">
    <property type="protein sequence ID" value="CAD0199104.1"/>
    <property type="molecule type" value="Genomic_DNA"/>
</dbReference>